<evidence type="ECO:0000256" key="4">
    <source>
        <dbReference type="ARBA" id="ARBA00034320"/>
    </source>
</evidence>
<organism evidence="9 10">
    <name type="scientific">Herbaspirillum lusitanum</name>
    <dbReference type="NCBI Taxonomy" id="213312"/>
    <lineage>
        <taxon>Bacteria</taxon>
        <taxon>Pseudomonadati</taxon>
        <taxon>Pseudomonadota</taxon>
        <taxon>Betaproteobacteria</taxon>
        <taxon>Burkholderiales</taxon>
        <taxon>Oxalobacteraceae</taxon>
        <taxon>Herbaspirillum</taxon>
    </lineage>
</organism>
<keyword evidence="3" id="KW-0143">Chaperone</keyword>
<dbReference type="Proteomes" id="UP001629246">
    <property type="component" value="Unassembled WGS sequence"/>
</dbReference>
<evidence type="ECO:0000313" key="9">
    <source>
        <dbReference type="EMBL" id="MFL9927110.1"/>
    </source>
</evidence>
<dbReference type="CDD" id="cd03112">
    <property type="entry name" value="CobW-like"/>
    <property type="match status" value="1"/>
</dbReference>
<gene>
    <name evidence="9" type="ORF">PQR62_22750</name>
</gene>
<dbReference type="Pfam" id="PF07683">
    <property type="entry name" value="CobW_C"/>
    <property type="match status" value="1"/>
</dbReference>
<dbReference type="Gene3D" id="3.30.1220.10">
    <property type="entry name" value="CobW-like, C-terminal domain"/>
    <property type="match status" value="1"/>
</dbReference>
<dbReference type="PANTHER" id="PTHR13748">
    <property type="entry name" value="COBW-RELATED"/>
    <property type="match status" value="1"/>
</dbReference>
<keyword evidence="10" id="KW-1185">Reference proteome</keyword>
<dbReference type="RefSeq" id="WP_408160348.1">
    <property type="nucleotide sequence ID" value="NZ_JAQQFM010000012.1"/>
</dbReference>
<feature type="domain" description="CobW C-terminal" evidence="8">
    <location>
        <begin position="267"/>
        <end position="361"/>
    </location>
</feature>
<dbReference type="SMART" id="SM00833">
    <property type="entry name" value="CobW_C"/>
    <property type="match status" value="1"/>
</dbReference>
<evidence type="ECO:0000256" key="5">
    <source>
        <dbReference type="ARBA" id="ARBA00045658"/>
    </source>
</evidence>
<dbReference type="EMBL" id="JAQQFM010000012">
    <property type="protein sequence ID" value="MFL9927110.1"/>
    <property type="molecule type" value="Genomic_DNA"/>
</dbReference>
<dbReference type="InterPro" id="IPR027417">
    <property type="entry name" value="P-loop_NTPase"/>
</dbReference>
<dbReference type="SUPFAM" id="SSF52540">
    <property type="entry name" value="P-loop containing nucleoside triphosphate hydrolases"/>
    <property type="match status" value="1"/>
</dbReference>
<sequence>MTSTAPASLIPVSLLTGFLGSGKTTLLNYLVAQPELKDTLVIINEFGEIGLDHLLVAHSQDDVVVEMSSGCLCCTIRGDLKKTLKDITWRFAEGGQRKFNRVVIETTGLASPVPILHTLMTDEFIASRYRLDGVITTVDAVNGMSTLDQHLEAVQQAAVADRLLLTKSDLADPAQLQLLQQRLKTLNPGAPQLLPEQGKIAPLELLNAGLFKSGEKTPDVERWLNEQAFSDDHEAHDHAHHEHHEHGHQHAHEEHHHHDVNRHDDHIRAFCFSFEQPIDPQLFDEWLSLLVGFKGPNILRIKGIVNLIGEDKPVVIHGVQHIFHPTVSLPAWPSEDRRTRIVFITRDIEQATIERSFAAFMQAQAIEQEQNKKPVSDNYSW</sequence>
<evidence type="ECO:0000256" key="6">
    <source>
        <dbReference type="ARBA" id="ARBA00049117"/>
    </source>
</evidence>
<proteinExistence type="inferred from homology"/>
<dbReference type="SUPFAM" id="SSF90002">
    <property type="entry name" value="Hypothetical protein YjiA, C-terminal domain"/>
    <property type="match status" value="1"/>
</dbReference>
<evidence type="ECO:0000256" key="7">
    <source>
        <dbReference type="SAM" id="MobiDB-lite"/>
    </source>
</evidence>
<feature type="region of interest" description="Disordered" evidence="7">
    <location>
        <begin position="232"/>
        <end position="260"/>
    </location>
</feature>
<dbReference type="InterPro" id="IPR011629">
    <property type="entry name" value="CobW-like_C"/>
</dbReference>
<accession>A0ABW9AGW2</accession>
<dbReference type="InterPro" id="IPR051316">
    <property type="entry name" value="Zinc-reg_GTPase_activator"/>
</dbReference>
<evidence type="ECO:0000256" key="3">
    <source>
        <dbReference type="ARBA" id="ARBA00023186"/>
    </source>
</evidence>
<dbReference type="Gene3D" id="3.40.50.300">
    <property type="entry name" value="P-loop containing nucleotide triphosphate hydrolases"/>
    <property type="match status" value="1"/>
</dbReference>
<dbReference type="InterPro" id="IPR003495">
    <property type="entry name" value="CobW/HypB/UreG_nucleotide-bd"/>
</dbReference>
<name>A0ABW9AGW2_9BURK</name>
<evidence type="ECO:0000313" key="10">
    <source>
        <dbReference type="Proteomes" id="UP001629246"/>
    </source>
</evidence>
<comment type="caution">
    <text evidence="9">The sequence shown here is derived from an EMBL/GenBank/DDBJ whole genome shotgun (WGS) entry which is preliminary data.</text>
</comment>
<comment type="similarity">
    <text evidence="4">Belongs to the SIMIBI class G3E GTPase family. ZNG1 subfamily.</text>
</comment>
<keyword evidence="2" id="KW-0378">Hydrolase</keyword>
<dbReference type="Pfam" id="PF02492">
    <property type="entry name" value="cobW"/>
    <property type="match status" value="1"/>
</dbReference>
<comment type="function">
    <text evidence="5">Zinc chaperone that directly transfers zinc cofactor to target proteins, thereby activating them. Zinc is transferred from the CXCC motif in the GTPase domain to the zinc binding site in target proteins in a process requiring GTP hydrolysis.</text>
</comment>
<comment type="catalytic activity">
    <reaction evidence="6">
        <text>GTP + H2O = GDP + phosphate + H(+)</text>
        <dbReference type="Rhea" id="RHEA:19669"/>
        <dbReference type="ChEBI" id="CHEBI:15377"/>
        <dbReference type="ChEBI" id="CHEBI:15378"/>
        <dbReference type="ChEBI" id="CHEBI:37565"/>
        <dbReference type="ChEBI" id="CHEBI:43474"/>
        <dbReference type="ChEBI" id="CHEBI:58189"/>
    </reaction>
    <physiologicalReaction direction="left-to-right" evidence="6">
        <dbReference type="Rhea" id="RHEA:19670"/>
    </physiologicalReaction>
</comment>
<reference evidence="9 10" key="1">
    <citation type="journal article" date="2024" name="Chem. Sci.">
        <title>Discovery of megapolipeptins by genome mining of a Burkholderiales bacteria collection.</title>
        <authorList>
            <person name="Paulo B.S."/>
            <person name="Recchia M.J.J."/>
            <person name="Lee S."/>
            <person name="Fergusson C.H."/>
            <person name="Romanowski S.B."/>
            <person name="Hernandez A."/>
            <person name="Krull N."/>
            <person name="Liu D.Y."/>
            <person name="Cavanagh H."/>
            <person name="Bos A."/>
            <person name="Gray C.A."/>
            <person name="Murphy B.T."/>
            <person name="Linington R.G."/>
            <person name="Eustaquio A.S."/>
        </authorList>
    </citation>
    <scope>NUCLEOTIDE SEQUENCE [LARGE SCALE GENOMIC DNA]</scope>
    <source>
        <strain evidence="9 10">RL21-008-BIB-A</strain>
    </source>
</reference>
<evidence type="ECO:0000259" key="8">
    <source>
        <dbReference type="SMART" id="SM00833"/>
    </source>
</evidence>
<evidence type="ECO:0000256" key="1">
    <source>
        <dbReference type="ARBA" id="ARBA00022741"/>
    </source>
</evidence>
<dbReference type="PANTHER" id="PTHR13748:SF62">
    <property type="entry name" value="COBW DOMAIN-CONTAINING PROTEIN"/>
    <property type="match status" value="1"/>
</dbReference>
<dbReference type="InterPro" id="IPR036627">
    <property type="entry name" value="CobW-likC_sf"/>
</dbReference>
<protein>
    <submittedName>
        <fullName evidence="9">GTP-binding protein</fullName>
    </submittedName>
</protein>
<keyword evidence="1" id="KW-0547">Nucleotide-binding</keyword>
<evidence type="ECO:0000256" key="2">
    <source>
        <dbReference type="ARBA" id="ARBA00022801"/>
    </source>
</evidence>